<dbReference type="Proteomes" id="UP000256585">
    <property type="component" value="Chromosome"/>
</dbReference>
<name>A0A3Q9V9F0_9BACT</name>
<dbReference type="GO" id="GO:0022857">
    <property type="term" value="F:transmembrane transporter activity"/>
    <property type="evidence" value="ECO:0007669"/>
    <property type="project" value="TreeGrafter"/>
</dbReference>
<feature type="transmembrane region" description="Helical" evidence="7">
    <location>
        <begin position="1879"/>
        <end position="1899"/>
    </location>
</feature>
<evidence type="ECO:0000256" key="6">
    <source>
        <dbReference type="ARBA" id="ARBA00038076"/>
    </source>
</evidence>
<evidence type="ECO:0000256" key="2">
    <source>
        <dbReference type="ARBA" id="ARBA00022475"/>
    </source>
</evidence>
<evidence type="ECO:0000256" key="7">
    <source>
        <dbReference type="SAM" id="Phobius"/>
    </source>
</evidence>
<sequence length="2789" mass="319729">MRRLFKEVFKSLAKNKVTLICLTILIFLTTFLFTLLNDVKTSYSRTINSYDKVSRLHDLTVDLDINPSGIIPRHGYNQIDKDNLTITNKPIKFESSKNGSMISYTINLSKDNQQYVNIVDNIENWNADSSYYISTVDLMSLYYEELKSEITSVQFEINKKNPDPSKIREFSFAGANRKFQVYKKLNGKIVPITQNYKILSTNNIKFKSTFKLGDIFSISYGPKGPFGQQVIKDSIIESSPLFINTLTKEASFLTSDYDEWKAQNVLAIIKSEDVLDLLGFEKETKSNKWHFNETKYATSPLKIAGDKKTTDFNINNNDILKSEFQLGTFANKFNLETNSPLYIDLESNKTYKLHKDWIRKTEQNITYNWYRFVLNWNEDLNEDKSNWKGSYFKYINDFFKNKPDEYKKNLYFSYWDKTITTKYSIGDKYTQTIVQTKPLEKNDVIGDNGNFKTYWMGGNKNNNHIPPNKIGEPRKLWNIKQIEFNKNSTEELTDEEFLDISNVEKLNQYQAIIRNGAINFARTSILKDIENSVGKENIGIRKTVTVETVNEDNGKKNVFHFVDMGDRQRKILGIENNVGKLYNETLNPGLLHKSISDDNVNKFILKPKPNSTDIEKIPSVYTHEIIDLIFHNFTPNINYFNADIRFENYYDFLSNTRIPYLTNGKILLLTIASTEKKTSSGSTIVGAIAMPKPGKYIFLKRSSIEGFSSEIVWNKVLINDKEYLSLDEVYNYCVSQDYTIRGDIGPNGWAMVNPQFKNSISLPVSFGSISNDLTQEIIQKNTIKKLAERARSVFIDTDFAKLFDKNDIYRLFKAISDSIEANNLHSLLAIGKTNQFILEKTILDVIKYLVKPIDQGNNKNLEFTNVNANSFFHNFFNNILGYFKKQYLNSGTTEEERDAYLIKEINKLSGLLGFSKIYIIPQLNLSLSDLLSLIKNKAKIFDILSEIISSIDFIKFSSTIDSWYAKHPYKPFTSINDTYWSMAHERMFISLLSSVNENKFKNGIKTLINQVDFSKILNPDYTNSYYAKWISAYQFSEENLSDETKVHAKKFFKALDAKKDGSYSNINEGLFKIISNINIEKFTESLSSLIKEVKYSITANNKIYNDYNTEYLSQTDILAAFMSSLNSSSKGEISSGKVNQIQNALILMLNLSNKTSNIIQDLNITFPTPEEGKISLLDLAIIPKLAFPKTLKNSASNSSINLPINRYDLSDIQKIILKIETSINQKTTIKLTANEYKFITEQALINEVELNNLEELKSKLIKYYNFVQKLQLKSFKKENGIYDFKVSNLNNINPETYGDLAYYSALLNENDPSNQDKIKVLKTIYTLLAENFATLFMNKGQDDIINNHFILYSLWIKFAYFLNRLGDVKEKIIIDKSTGNKILQKEYEKILTYSQIKFVLKEIYKLSQEPEFIKILQNYNNVVNPIPSMGVLGSDSEYRATLLKISYAHAHTNLANREVIKLLENSNAFNTFSNNLESSGISNSIVKKIQKLLIKNSNEITYNFGYIASASQMSTFYNKSLKMFLNSFIKSEGDGDIKALINDDYDLDVAYKMAIENSALINKLSLINIPKNLLNPLTIMSFPQILLYYTLSPDPNQGNLAYIVKKMLNNLKLSNVKDITYQIEALTQVFESSTKFIESKNDSSVDLDISKFNHIFNKLLRDTNGNELEIFGINITKSMKKALFKVIEPIQIANLISYSDTGSYLAKVNYGYASKNNKEAYTGDISKYLSNPYAMKLFISSLDDKYKIKINTQEYLIIGIDSTADYLYPVVNEENIQVDTTTQAIVYVNSKGFDRIYSAYPTFALKTYALVQAPRDAKNRFLPGKSPLELQSKFIKEIEKINPNSFKKVYLQDELDNINPERKIRITTIRSIVNSIKNATVYLISVLTVLVAFIVYFIIKRYIEARNKVVGILRAQGYTTPKIAFAFCAFGWIPAAVGGILGYILGFALQKPAMGVLSSYWTLENNIIPLHAFSMLSTILVPLLFVSLLIFIITSLLVRKKPIELMSGLTELNVGNFAQRVSSMFRKLPIKTRFIASMALNNFWKMFSLFLAFSTTSLISMFFLSSNNIFNKAITKTYKDRLYRYKLDLESPTTEGGPYVTYNKNDINSLLYVPNDLAGSSSNGSQLDYNNPNFLRPGGSFNTDIVHRPYNPVVLTKSSLDLLLDLSVEISPWDITYANMPETQRARVSQIFKRVSLEMQNTQYLIDIAKVRAGQKDYMDTRYSSVDNIIAVRDLKKFQKDLADKKPEDISNRISFFYFTHSSTYNMYEEQRIAEQFKFVEWDPNNEVYYKPKIVSTSRFRQEYRNFLVNAYKNVQSLDFFVSFGGVYWNDTTNEKYTYAKALLDGKETRIYGYYNDSKFISMHDDKGNDLQKRLNNYEYNETTNIPLIINTVTQKKYNLKIGSVIEVDLLNHVDRFSYRALNQKAPKTKYNFEVIGISETYINSELTTRKDILDKILGYDTLSKRLKDSRIKELQNVLLLYPDKKEEIQKAFDRKYDAFNGVLSNDKTPVQTIDTLTTYSSTGFWGAASSFEVDGASDQAVWEFFKRIFISNKDLKYKSVYENNIDAYNEAHPGTNLKYKEVLFKLLNINEIQFQKIVKEPNANEEFKQIARKTVTDFYGVQSNTIYGKNIMYGASFDVNSKDIEAGFISGISNTVNTILVTFIIMSLTISIIILIVITNIMIASNKRAIAIFSVLGYTNREKTILFFANFVPAIILACLFMIPATLLLISIFNAFMMATSQIVLPLVLNYSTIIISATICLAVFILTSMATWKSLNKVKAVDALKGK</sequence>
<feature type="transmembrane region" description="Helical" evidence="7">
    <location>
        <begin position="2043"/>
        <end position="2064"/>
    </location>
</feature>
<organism evidence="9 10">
    <name type="scientific">Metamycoplasma phocicerebrale</name>
    <dbReference type="NCBI Taxonomy" id="142649"/>
    <lineage>
        <taxon>Bacteria</taxon>
        <taxon>Bacillati</taxon>
        <taxon>Mycoplasmatota</taxon>
        <taxon>Mycoplasmoidales</taxon>
        <taxon>Metamycoplasmataceae</taxon>
        <taxon>Metamycoplasma</taxon>
    </lineage>
</organism>
<dbReference type="PANTHER" id="PTHR30572">
    <property type="entry name" value="MEMBRANE COMPONENT OF TRANSPORTER-RELATED"/>
    <property type="match status" value="1"/>
</dbReference>
<protein>
    <submittedName>
        <fullName evidence="9">FtsX-like permease family protein</fullName>
    </submittedName>
</protein>
<keyword evidence="2" id="KW-1003">Cell membrane</keyword>
<evidence type="ECO:0000259" key="8">
    <source>
        <dbReference type="Pfam" id="PF02687"/>
    </source>
</evidence>
<proteinExistence type="inferred from homology"/>
<dbReference type="RefSeq" id="WP_137412664.1">
    <property type="nucleotide sequence ID" value="NZ_CP033058.2"/>
</dbReference>
<keyword evidence="10" id="KW-1185">Reference proteome</keyword>
<dbReference type="PANTHER" id="PTHR30572:SF4">
    <property type="entry name" value="ABC TRANSPORTER PERMEASE YTRF"/>
    <property type="match status" value="1"/>
</dbReference>
<feature type="domain" description="ABC3 transporter permease C-terminal" evidence="8">
    <location>
        <begin position="1884"/>
        <end position="2002"/>
    </location>
</feature>
<evidence type="ECO:0000256" key="3">
    <source>
        <dbReference type="ARBA" id="ARBA00022692"/>
    </source>
</evidence>
<feature type="transmembrane region" description="Helical" evidence="7">
    <location>
        <begin position="2744"/>
        <end position="2769"/>
    </location>
</feature>
<dbReference type="KEGG" id="mphc:DMC14_002485"/>
<feature type="transmembrane region" description="Helical" evidence="7">
    <location>
        <begin position="1923"/>
        <end position="1948"/>
    </location>
</feature>
<evidence type="ECO:0000256" key="5">
    <source>
        <dbReference type="ARBA" id="ARBA00023136"/>
    </source>
</evidence>
<comment type="subcellular location">
    <subcellularLocation>
        <location evidence="1">Cell membrane</location>
        <topology evidence="1">Multi-pass membrane protein</topology>
    </subcellularLocation>
</comment>
<dbReference type="InterPro" id="IPR050250">
    <property type="entry name" value="Macrolide_Exporter_MacB"/>
</dbReference>
<evidence type="ECO:0000256" key="4">
    <source>
        <dbReference type="ARBA" id="ARBA00022989"/>
    </source>
</evidence>
<accession>A0A3Q9V9F0</accession>
<evidence type="ECO:0000313" key="10">
    <source>
        <dbReference type="Proteomes" id="UP000256585"/>
    </source>
</evidence>
<keyword evidence="4 7" id="KW-1133">Transmembrane helix</keyword>
<evidence type="ECO:0000256" key="1">
    <source>
        <dbReference type="ARBA" id="ARBA00004651"/>
    </source>
</evidence>
<keyword evidence="3 7" id="KW-0812">Transmembrane</keyword>
<feature type="transmembrane region" description="Helical" evidence="7">
    <location>
        <begin position="2660"/>
        <end position="2684"/>
    </location>
</feature>
<feature type="transmembrane region" description="Helical" evidence="7">
    <location>
        <begin position="2705"/>
        <end position="2738"/>
    </location>
</feature>
<feature type="transmembrane region" description="Helical" evidence="7">
    <location>
        <begin position="1968"/>
        <end position="1998"/>
    </location>
</feature>
<feature type="domain" description="ABC3 transporter permease C-terminal" evidence="8">
    <location>
        <begin position="2663"/>
        <end position="2779"/>
    </location>
</feature>
<evidence type="ECO:0000313" key="9">
    <source>
        <dbReference type="EMBL" id="AZZ65638.2"/>
    </source>
</evidence>
<dbReference type="Pfam" id="PF02687">
    <property type="entry name" value="FtsX"/>
    <property type="match status" value="2"/>
</dbReference>
<reference evidence="9" key="1">
    <citation type="submission" date="2019-03" db="EMBL/GenBank/DDBJ databases">
        <title>Draft Sequence and Annotation of the Mycoplasma phocicerebrale Strain 1049T Genome.</title>
        <authorList>
            <person name="Frasca S.Jr."/>
            <person name="Kutish G.F."/>
            <person name="Castellanos Gell J."/>
            <person name="Michaels D.L."/>
            <person name="Brown D.R."/>
        </authorList>
    </citation>
    <scope>NUCLEOTIDE SEQUENCE</scope>
    <source>
        <strain evidence="9">1049</strain>
    </source>
</reference>
<dbReference type="GO" id="GO:0005886">
    <property type="term" value="C:plasma membrane"/>
    <property type="evidence" value="ECO:0007669"/>
    <property type="project" value="UniProtKB-SubCell"/>
</dbReference>
<gene>
    <name evidence="9" type="ORF">DMC14_002485</name>
</gene>
<comment type="similarity">
    <text evidence="6">Belongs to the ABC-4 integral membrane protein family.</text>
</comment>
<dbReference type="OrthoDB" id="403889at2"/>
<keyword evidence="5 7" id="KW-0472">Membrane</keyword>
<dbReference type="EMBL" id="CP033058">
    <property type="protein sequence ID" value="AZZ65638.2"/>
    <property type="molecule type" value="Genomic_DNA"/>
</dbReference>
<dbReference type="InterPro" id="IPR003838">
    <property type="entry name" value="ABC3_permease_C"/>
</dbReference>